<keyword evidence="2" id="KW-1185">Reference proteome</keyword>
<evidence type="ECO:0000313" key="1">
    <source>
        <dbReference type="EMBL" id="CAE7033020.1"/>
    </source>
</evidence>
<dbReference type="Proteomes" id="UP000604046">
    <property type="component" value="Unassembled WGS sequence"/>
</dbReference>
<dbReference type="SUPFAM" id="SSF52200">
    <property type="entry name" value="Toll/Interleukin receptor TIR domain"/>
    <property type="match status" value="1"/>
</dbReference>
<name>A0A812IH16_9DINO</name>
<organism evidence="1 2">
    <name type="scientific">Symbiodinium natans</name>
    <dbReference type="NCBI Taxonomy" id="878477"/>
    <lineage>
        <taxon>Eukaryota</taxon>
        <taxon>Sar</taxon>
        <taxon>Alveolata</taxon>
        <taxon>Dinophyceae</taxon>
        <taxon>Suessiales</taxon>
        <taxon>Symbiodiniaceae</taxon>
        <taxon>Symbiodinium</taxon>
    </lineage>
</organism>
<gene>
    <name evidence="1" type="primary">SLC2A3</name>
    <name evidence="1" type="ORF">SNAT2548_LOCUS3968</name>
</gene>
<evidence type="ECO:0000313" key="2">
    <source>
        <dbReference type="Proteomes" id="UP000604046"/>
    </source>
</evidence>
<accession>A0A812IH16</accession>
<dbReference type="AlphaFoldDB" id="A0A812IH16"/>
<proteinExistence type="predicted"/>
<comment type="caution">
    <text evidence="1">The sequence shown here is derived from an EMBL/GenBank/DDBJ whole genome shotgun (WGS) entry which is preliminary data.</text>
</comment>
<reference evidence="1" key="1">
    <citation type="submission" date="2021-02" db="EMBL/GenBank/DDBJ databases">
        <authorList>
            <person name="Dougan E. K."/>
            <person name="Rhodes N."/>
            <person name="Thang M."/>
            <person name="Chan C."/>
        </authorList>
    </citation>
    <scope>NUCLEOTIDE SEQUENCE</scope>
</reference>
<sequence>MADAETTPSPAVALALEVVDEREPLEARISSRIMCDPSDNSCPLHTLPEQSSTDFGQALALLRVVPGDQVSAYSERSVREFLRQTKHELEASDHYNSKAQAYEFEAEAADDAGFYFISYAWEPPAQADARRGAAPGEEAYLPSAEQQQGRPEIFTDARDWYAQAQAKSVYLECRGQRELHPRDLLFWIERASLPQCGDIFELAKGKSFFLLEYILMARAMIAVASPHYFSRGWCLFEFASKLATAPDTNPAALGIAWKAFVSFGSRKDGFPVSLYADVIRFISIEAAEFSVASDREVLLGHVDRLFVAREAFDRFAKFAALARLGRSCYTSEDRRPFALLAFEEGFEELGQLLSANSHFDARKSPDALQAFDGALRPLFARERLRAVRMEVVEGLQALAARALESARTKK</sequence>
<dbReference type="InterPro" id="IPR035897">
    <property type="entry name" value="Toll_tir_struct_dom_sf"/>
</dbReference>
<dbReference type="OrthoDB" id="418343at2759"/>
<dbReference type="EMBL" id="CAJNDS010000242">
    <property type="protein sequence ID" value="CAE7033020.1"/>
    <property type="molecule type" value="Genomic_DNA"/>
</dbReference>
<protein>
    <submittedName>
        <fullName evidence="1">SLC2A3 protein</fullName>
    </submittedName>
</protein>